<evidence type="ECO:0000313" key="2">
    <source>
        <dbReference type="EMBL" id="NMF98523.1"/>
    </source>
</evidence>
<dbReference type="Proteomes" id="UP000634522">
    <property type="component" value="Unassembled WGS sequence"/>
</dbReference>
<accession>A0ABX1NGT6</accession>
<feature type="non-terminal residue" evidence="2">
    <location>
        <position position="67"/>
    </location>
</feature>
<dbReference type="PANTHER" id="PTHR35604:SF2">
    <property type="entry name" value="TRANSPOSASE INSH FOR INSERTION SEQUENCE ELEMENT IS5A-RELATED"/>
    <property type="match status" value="1"/>
</dbReference>
<feature type="domain" description="Transposase InsH N-terminal" evidence="1">
    <location>
        <begin position="15"/>
        <end position="67"/>
    </location>
</feature>
<dbReference type="PANTHER" id="PTHR35604">
    <property type="entry name" value="TRANSPOSASE INSH FOR INSERTION SEQUENCE ELEMENT IS5A-RELATED"/>
    <property type="match status" value="1"/>
</dbReference>
<gene>
    <name evidence="2" type="ORF">GPA27_14130</name>
</gene>
<protein>
    <submittedName>
        <fullName evidence="2">IS5/IS1182 family transposase</fullName>
    </submittedName>
</protein>
<evidence type="ECO:0000259" key="1">
    <source>
        <dbReference type="Pfam" id="PF05598"/>
    </source>
</evidence>
<organism evidence="2 3">
    <name type="scientific">Aromatoleum toluolicum</name>
    <dbReference type="NCBI Taxonomy" id="90060"/>
    <lineage>
        <taxon>Bacteria</taxon>
        <taxon>Pseudomonadati</taxon>
        <taxon>Pseudomonadota</taxon>
        <taxon>Betaproteobacteria</taxon>
        <taxon>Rhodocyclales</taxon>
        <taxon>Rhodocyclaceae</taxon>
        <taxon>Aromatoleum</taxon>
    </lineage>
</organism>
<name>A0ABX1NGT6_9RHOO</name>
<keyword evidence="3" id="KW-1185">Reference proteome</keyword>
<dbReference type="Pfam" id="PF05598">
    <property type="entry name" value="DUF772"/>
    <property type="match status" value="1"/>
</dbReference>
<comment type="caution">
    <text evidence="2">The sequence shown here is derived from an EMBL/GenBank/DDBJ whole genome shotgun (WGS) entry which is preliminary data.</text>
</comment>
<reference evidence="2 3" key="1">
    <citation type="submission" date="2019-12" db="EMBL/GenBank/DDBJ databases">
        <title>Comparative genomics gives insights into the taxonomy of the Azoarcus-Aromatoleum group and reveals separate origins of nif in the plant-associated Azoarcus and non-plant-associated Aromatoleum sub-groups.</title>
        <authorList>
            <person name="Lafos M."/>
            <person name="Maluk M."/>
            <person name="Batista M."/>
            <person name="Junghare M."/>
            <person name="Carmona M."/>
            <person name="Faoro H."/>
            <person name="Cruz L.M."/>
            <person name="Battistoni F."/>
            <person name="De Souza E."/>
            <person name="Pedrosa F."/>
            <person name="Chen W.-M."/>
            <person name="Poole P.S."/>
            <person name="Dixon R.A."/>
            <person name="James E.K."/>
        </authorList>
    </citation>
    <scope>NUCLEOTIDE SEQUENCE [LARGE SCALE GENOMIC DNA]</scope>
    <source>
        <strain evidence="2 3">T</strain>
    </source>
</reference>
<sequence length="67" mass="7826">MKQTTFASQAFDGKKKLTRRERFLGEMDAVVPWSTLLAVIEPHYPKAGRRGRPPMPLETMLRIYFMQ</sequence>
<proteinExistence type="predicted"/>
<evidence type="ECO:0000313" key="3">
    <source>
        <dbReference type="Proteomes" id="UP000634522"/>
    </source>
</evidence>
<dbReference type="InterPro" id="IPR008490">
    <property type="entry name" value="Transposase_InsH_N"/>
</dbReference>
<dbReference type="EMBL" id="WTVS01000028">
    <property type="protein sequence ID" value="NMF98523.1"/>
    <property type="molecule type" value="Genomic_DNA"/>
</dbReference>